<name>A0AAW1AEF7_9HYME</name>
<keyword evidence="2" id="KW-1185">Reference proteome</keyword>
<reference evidence="1 2" key="1">
    <citation type="submission" date="2024-05" db="EMBL/GenBank/DDBJ databases">
        <title>The nuclear and mitochondrial genome assemblies of Tetragonisca angustula (Apidae: Meliponini), a tiny yet remarkable pollinator in the Neotropics.</title>
        <authorList>
            <person name="Ferrari R."/>
            <person name="Ricardo P.C."/>
            <person name="Dias F.C."/>
            <person name="Araujo N.S."/>
            <person name="Soares D.O."/>
            <person name="Zhou Q.-S."/>
            <person name="Zhu C.-D."/>
            <person name="Coutinho L."/>
            <person name="Airas M.C."/>
            <person name="Batista T.M."/>
        </authorList>
    </citation>
    <scope>NUCLEOTIDE SEQUENCE [LARGE SCALE GENOMIC DNA]</scope>
    <source>
        <strain evidence="1">ASF017062</strain>
        <tissue evidence="1">Abdomen</tissue>
    </source>
</reference>
<dbReference type="AlphaFoldDB" id="A0AAW1AEF7"/>
<sequence length="73" mass="8501">MKKKKLKNVETFHEHEISNLACRTTINLRADFILLGNENCSRLRESCVWLITILQSETIIDNKTNKSLILSRN</sequence>
<evidence type="ECO:0000313" key="1">
    <source>
        <dbReference type="EMBL" id="KAK9308497.1"/>
    </source>
</evidence>
<dbReference type="Proteomes" id="UP001432146">
    <property type="component" value="Unassembled WGS sequence"/>
</dbReference>
<evidence type="ECO:0000313" key="2">
    <source>
        <dbReference type="Proteomes" id="UP001432146"/>
    </source>
</evidence>
<protein>
    <submittedName>
        <fullName evidence="1">Uncharacterized protein</fullName>
    </submittedName>
</protein>
<accession>A0AAW1AEF7</accession>
<comment type="caution">
    <text evidence="1">The sequence shown here is derived from an EMBL/GenBank/DDBJ whole genome shotgun (WGS) entry which is preliminary data.</text>
</comment>
<gene>
    <name evidence="1" type="ORF">QLX08_001644</name>
</gene>
<proteinExistence type="predicted"/>
<dbReference type="EMBL" id="JAWNGG020000021">
    <property type="protein sequence ID" value="KAK9308497.1"/>
    <property type="molecule type" value="Genomic_DNA"/>
</dbReference>
<organism evidence="1 2">
    <name type="scientific">Tetragonisca angustula</name>
    <dbReference type="NCBI Taxonomy" id="166442"/>
    <lineage>
        <taxon>Eukaryota</taxon>
        <taxon>Metazoa</taxon>
        <taxon>Ecdysozoa</taxon>
        <taxon>Arthropoda</taxon>
        <taxon>Hexapoda</taxon>
        <taxon>Insecta</taxon>
        <taxon>Pterygota</taxon>
        <taxon>Neoptera</taxon>
        <taxon>Endopterygota</taxon>
        <taxon>Hymenoptera</taxon>
        <taxon>Apocrita</taxon>
        <taxon>Aculeata</taxon>
        <taxon>Apoidea</taxon>
        <taxon>Anthophila</taxon>
        <taxon>Apidae</taxon>
        <taxon>Tetragonisca</taxon>
    </lineage>
</organism>